<dbReference type="EMBL" id="CP155573">
    <property type="protein sequence ID" value="XFO66910.1"/>
    <property type="molecule type" value="Genomic_DNA"/>
</dbReference>
<protein>
    <recommendedName>
        <fullName evidence="4">Tripartite tricarboxylate transporter family receptor</fullName>
    </recommendedName>
</protein>
<proteinExistence type="inferred from homology"/>
<dbReference type="InterPro" id="IPR042100">
    <property type="entry name" value="Bug_dom1"/>
</dbReference>
<evidence type="ECO:0000313" key="3">
    <source>
        <dbReference type="Proteomes" id="UP000216752"/>
    </source>
</evidence>
<dbReference type="RefSeq" id="WP_094602846.1">
    <property type="nucleotide sequence ID" value="NZ_CP155573.1"/>
</dbReference>
<dbReference type="PANTHER" id="PTHR42928:SF5">
    <property type="entry name" value="BLR1237 PROTEIN"/>
    <property type="match status" value="1"/>
</dbReference>
<gene>
    <name evidence="2" type="ORF">SPSIL_030780</name>
</gene>
<dbReference type="Pfam" id="PF03401">
    <property type="entry name" value="TctC"/>
    <property type="match status" value="1"/>
</dbReference>
<evidence type="ECO:0000313" key="2">
    <source>
        <dbReference type="EMBL" id="XFO66910.1"/>
    </source>
</evidence>
<dbReference type="Gene3D" id="3.40.190.10">
    <property type="entry name" value="Periplasmic binding protein-like II"/>
    <property type="match status" value="1"/>
</dbReference>
<keyword evidence="3" id="KW-1185">Reference proteome</keyword>
<organism evidence="2 3">
    <name type="scientific">Sporomusa silvacetica DSM 10669</name>
    <dbReference type="NCBI Taxonomy" id="1123289"/>
    <lineage>
        <taxon>Bacteria</taxon>
        <taxon>Bacillati</taxon>
        <taxon>Bacillota</taxon>
        <taxon>Negativicutes</taxon>
        <taxon>Selenomonadales</taxon>
        <taxon>Sporomusaceae</taxon>
        <taxon>Sporomusa</taxon>
    </lineage>
</organism>
<accession>A0ABZ3IMI1</accession>
<comment type="similarity">
    <text evidence="1">Belongs to the UPF0065 (bug) family.</text>
</comment>
<sequence>MEEKSICISEVYPVKPITIIVPTTAGGSPDLAVRIMEKAAIKHLEQPLIVTNIPGKGATVGWNKLAGAKPDGYTIGAVATGIILQPLYGPVEYYYPTMLEPLAQVGSLPVVAAVLAEQPWRNINELVNFAKEHPGEIKYGHMGLGTPRHVVGELFAKEAGINITQVPFNGGPEALKALVDGHIQLVFTDHSQVKHLVVNGKIKVLSAATEQRLADPLFKAVPTFKEQGLAVVFSLWLGVGAPKGLSKDVKEKLVKGIKLIIHDEAVKKELEDFGITIEYLGPQEFGEKWNSETEHLTKVVKETGIAELIAAKKTN</sequence>
<reference evidence="2" key="1">
    <citation type="submission" date="2024-05" db="EMBL/GenBank/DDBJ databases">
        <title>Isolation and characterization of Sporomusa carbonis sp. nov., a carboxydotrophic hydrogenogen in the genus of Sporomusa isolated from a charcoal burning pile.</title>
        <authorList>
            <person name="Boeer T."/>
            <person name="Rosenbaum F."/>
            <person name="Eysell L."/>
            <person name="Mueller V."/>
            <person name="Daniel R."/>
            <person name="Poehlein A."/>
        </authorList>
    </citation>
    <scope>NUCLEOTIDE SEQUENCE [LARGE SCALE GENOMIC DNA]</scope>
    <source>
        <strain evidence="2">DSM 10669</strain>
    </source>
</reference>
<evidence type="ECO:0000256" key="1">
    <source>
        <dbReference type="ARBA" id="ARBA00006987"/>
    </source>
</evidence>
<name>A0ABZ3IMI1_9FIRM</name>
<dbReference type="InterPro" id="IPR005064">
    <property type="entry name" value="BUG"/>
</dbReference>
<dbReference type="CDD" id="cd07012">
    <property type="entry name" value="PBP2_Bug_TTT"/>
    <property type="match status" value="1"/>
</dbReference>
<evidence type="ECO:0008006" key="4">
    <source>
        <dbReference type="Google" id="ProtNLM"/>
    </source>
</evidence>
<dbReference type="Proteomes" id="UP000216752">
    <property type="component" value="Chromosome"/>
</dbReference>
<dbReference type="PANTHER" id="PTHR42928">
    <property type="entry name" value="TRICARBOXYLATE-BINDING PROTEIN"/>
    <property type="match status" value="1"/>
</dbReference>
<dbReference type="Gene3D" id="3.40.190.150">
    <property type="entry name" value="Bordetella uptake gene, domain 1"/>
    <property type="match status" value="1"/>
</dbReference>
<dbReference type="SUPFAM" id="SSF53850">
    <property type="entry name" value="Periplasmic binding protein-like II"/>
    <property type="match status" value="1"/>
</dbReference>
<dbReference type="PIRSF" id="PIRSF017082">
    <property type="entry name" value="YflP"/>
    <property type="match status" value="1"/>
</dbReference>